<feature type="non-terminal residue" evidence="1">
    <location>
        <position position="277"/>
    </location>
</feature>
<gene>
    <name evidence="1" type="ORF">HMPREF9094_2614</name>
</gene>
<keyword evidence="2" id="KW-1185">Reference proteome</keyword>
<evidence type="ECO:0000313" key="1">
    <source>
        <dbReference type="EMBL" id="EGQ76423.1"/>
    </source>
</evidence>
<accession>F9ERQ9</accession>
<proteinExistence type="predicted"/>
<evidence type="ECO:0008006" key="3">
    <source>
        <dbReference type="Google" id="ProtNLM"/>
    </source>
</evidence>
<organism evidence="1 2">
    <name type="scientific">Fusobacterium animalis ATCC 51191</name>
    <dbReference type="NCBI Taxonomy" id="997347"/>
    <lineage>
        <taxon>Bacteria</taxon>
        <taxon>Fusobacteriati</taxon>
        <taxon>Fusobacteriota</taxon>
        <taxon>Fusobacteriia</taxon>
        <taxon>Fusobacteriales</taxon>
        <taxon>Fusobacteriaceae</taxon>
        <taxon>Fusobacterium</taxon>
    </lineage>
</organism>
<protein>
    <recommendedName>
        <fullName evidence="3">Hemolysin</fullName>
    </recommendedName>
</protein>
<sequence>SAGVTINYNNGFQAEADAIRVSGSKSKMNTDGTNFQNGLFVNIDEEHNNTKNMTLSGFNQVGGKVTGNIQNLTIESKQNISTTTGSTKSGSIGFAPNGIPNSISANYSQTNGERRYVDTPTTFIIGEGSNLKVGKVENTAGAIGATGNAKLSIDEYIGHNLENNDETTTKGGSLSLSPNSNVISGVGINYANKDLESVTKNTVIGNVEIGKSSGDEINKDLSTMTEVTKDEDTKTNVFVESQTIKYALNPESFKEDLQVALIEGKATGRTVVKTIDN</sequence>
<dbReference type="AlphaFoldDB" id="F9ERQ9"/>
<reference evidence="1 2" key="1">
    <citation type="submission" date="2011-05" db="EMBL/GenBank/DDBJ databases">
        <authorList>
            <person name="Muzny D."/>
            <person name="Qin X."/>
            <person name="Deng J."/>
            <person name="Jiang H."/>
            <person name="Liu Y."/>
            <person name="Qu J."/>
            <person name="Song X.-Z."/>
            <person name="Zhang L."/>
            <person name="Thornton R."/>
            <person name="Coyle M."/>
            <person name="Francisco L."/>
            <person name="Jackson L."/>
            <person name="Javaid M."/>
            <person name="Korchina V."/>
            <person name="Kovar C."/>
            <person name="Mata R."/>
            <person name="Mathew T."/>
            <person name="Ngo R."/>
            <person name="Nguyen L."/>
            <person name="Nguyen N."/>
            <person name="Okwuonu G."/>
            <person name="Ongeri F."/>
            <person name="Pham C."/>
            <person name="Simmons D."/>
            <person name="Wilczek-Boney K."/>
            <person name="Hale W."/>
            <person name="Jakkamsetti A."/>
            <person name="Pham P."/>
            <person name="Ruth R."/>
            <person name="San Lucas F."/>
            <person name="Warren J."/>
            <person name="Zhang J."/>
            <person name="Zhao Z."/>
            <person name="Zhou C."/>
            <person name="Zhu D."/>
            <person name="Lee S."/>
            <person name="Bess C."/>
            <person name="Blankenburg K."/>
            <person name="Forbes L."/>
            <person name="Fu Q."/>
            <person name="Gubbala S."/>
            <person name="Hirani K."/>
            <person name="Jayaseelan J.C."/>
            <person name="Lara F."/>
            <person name="Munidasa M."/>
            <person name="Palculict T."/>
            <person name="Patil S."/>
            <person name="Pu L.-L."/>
            <person name="Saada N."/>
            <person name="Tang L."/>
            <person name="Weissenberger G."/>
            <person name="Zhu Y."/>
            <person name="Hemphill L."/>
            <person name="Shang Y."/>
            <person name="Youmans B."/>
            <person name="Ayvaz T."/>
            <person name="Ross M."/>
            <person name="Santibanez J."/>
            <person name="Aqrawi P."/>
            <person name="Gross S."/>
            <person name="Joshi V."/>
            <person name="Fowler G."/>
            <person name="Nazareth L."/>
            <person name="Reid J."/>
            <person name="Worley K."/>
            <person name="Petrosino J."/>
            <person name="Highlander S."/>
            <person name="Gibbs R."/>
        </authorList>
    </citation>
    <scope>NUCLEOTIDE SEQUENCE [LARGE SCALE GENOMIC DNA]</scope>
    <source>
        <strain evidence="1 2">ATCC 51191</strain>
    </source>
</reference>
<evidence type="ECO:0000313" key="2">
    <source>
        <dbReference type="Proteomes" id="UP000005392"/>
    </source>
</evidence>
<name>F9ERQ9_9FUSO</name>
<feature type="non-terminal residue" evidence="1">
    <location>
        <position position="1"/>
    </location>
</feature>
<dbReference type="EMBL" id="AFQD01000634">
    <property type="protein sequence ID" value="EGQ76423.1"/>
    <property type="molecule type" value="Genomic_DNA"/>
</dbReference>
<dbReference type="Proteomes" id="UP000005392">
    <property type="component" value="Unassembled WGS sequence"/>
</dbReference>
<comment type="caution">
    <text evidence="1">The sequence shown here is derived from an EMBL/GenBank/DDBJ whole genome shotgun (WGS) entry which is preliminary data.</text>
</comment>